<comment type="caution">
    <text evidence="1">The sequence shown here is derived from an EMBL/GenBank/DDBJ whole genome shotgun (WGS) entry which is preliminary data.</text>
</comment>
<dbReference type="InterPro" id="IPR037914">
    <property type="entry name" value="SpoVT-AbrB_sf"/>
</dbReference>
<name>A0A1F7SEV4_9BACT</name>
<sequence>MPKIRKIIKTGHSLAITIPALTIKEFDLKEGDLAQVSLNWSRSSITYTFSGHPRQLSLIDKSRPKV</sequence>
<gene>
    <name evidence="1" type="ORF">A3K55_00610</name>
</gene>
<organism evidence="1 2">
    <name type="scientific">Candidatus Shapirobacteria bacterium RBG_13_44_7</name>
    <dbReference type="NCBI Taxonomy" id="1802149"/>
    <lineage>
        <taxon>Bacteria</taxon>
        <taxon>Candidatus Shapironibacteriota</taxon>
    </lineage>
</organism>
<evidence type="ECO:0008006" key="3">
    <source>
        <dbReference type="Google" id="ProtNLM"/>
    </source>
</evidence>
<accession>A0A1F7SEV4</accession>
<evidence type="ECO:0000313" key="1">
    <source>
        <dbReference type="EMBL" id="OGL52300.1"/>
    </source>
</evidence>
<dbReference type="AlphaFoldDB" id="A0A1F7SEV4"/>
<dbReference type="Gene3D" id="2.10.260.10">
    <property type="match status" value="1"/>
</dbReference>
<dbReference type="Proteomes" id="UP000185874">
    <property type="component" value="Unassembled WGS sequence"/>
</dbReference>
<protein>
    <recommendedName>
        <fullName evidence="3">SpoVT-AbrB domain-containing protein</fullName>
    </recommendedName>
</protein>
<proteinExistence type="predicted"/>
<evidence type="ECO:0000313" key="2">
    <source>
        <dbReference type="Proteomes" id="UP000185874"/>
    </source>
</evidence>
<dbReference type="EMBL" id="MGDJ01000028">
    <property type="protein sequence ID" value="OGL52300.1"/>
    <property type="molecule type" value="Genomic_DNA"/>
</dbReference>
<dbReference type="SUPFAM" id="SSF89447">
    <property type="entry name" value="AbrB/MazE/MraZ-like"/>
    <property type="match status" value="1"/>
</dbReference>
<reference evidence="1 2" key="1">
    <citation type="journal article" date="2016" name="Nat. Commun.">
        <title>Thousands of microbial genomes shed light on interconnected biogeochemical processes in an aquifer system.</title>
        <authorList>
            <person name="Anantharaman K."/>
            <person name="Brown C.T."/>
            <person name="Hug L.A."/>
            <person name="Sharon I."/>
            <person name="Castelle C.J."/>
            <person name="Probst A.J."/>
            <person name="Thomas B.C."/>
            <person name="Singh A."/>
            <person name="Wilkins M.J."/>
            <person name="Karaoz U."/>
            <person name="Brodie E.L."/>
            <person name="Williams K.H."/>
            <person name="Hubbard S.S."/>
            <person name="Banfield J.F."/>
        </authorList>
    </citation>
    <scope>NUCLEOTIDE SEQUENCE [LARGE SCALE GENOMIC DNA]</scope>
</reference>